<evidence type="ECO:0000313" key="2">
    <source>
        <dbReference type="Proteomes" id="UP000269221"/>
    </source>
</evidence>
<gene>
    <name evidence="1" type="ORF">DUI87_10989</name>
</gene>
<dbReference type="STRING" id="333673.A0A3M0KLC9"/>
<comment type="caution">
    <text evidence="1">The sequence shown here is derived from an EMBL/GenBank/DDBJ whole genome shotgun (WGS) entry which is preliminary data.</text>
</comment>
<reference evidence="1 2" key="1">
    <citation type="submission" date="2018-07" db="EMBL/GenBank/DDBJ databases">
        <title>A high quality draft genome assembly of the barn swallow (H. rustica rustica).</title>
        <authorList>
            <person name="Formenti G."/>
            <person name="Chiara M."/>
            <person name="Poveda L."/>
            <person name="Francoijs K.-J."/>
            <person name="Bonisoli-Alquati A."/>
            <person name="Canova L."/>
            <person name="Gianfranceschi L."/>
            <person name="Horner D.S."/>
            <person name="Saino N."/>
        </authorList>
    </citation>
    <scope>NUCLEOTIDE SEQUENCE [LARGE SCALE GENOMIC DNA]</scope>
    <source>
        <strain evidence="1">Chelidonia</strain>
        <tissue evidence="1">Blood</tissue>
    </source>
</reference>
<name>A0A3M0KLC9_HIRRU</name>
<protein>
    <submittedName>
        <fullName evidence="1">Uncharacterized protein</fullName>
    </submittedName>
</protein>
<dbReference type="OrthoDB" id="6777263at2759"/>
<dbReference type="EMBL" id="QRBI01000106">
    <property type="protein sequence ID" value="RMC13451.1"/>
    <property type="molecule type" value="Genomic_DNA"/>
</dbReference>
<evidence type="ECO:0000313" key="1">
    <source>
        <dbReference type="EMBL" id="RMC13451.1"/>
    </source>
</evidence>
<dbReference type="Proteomes" id="UP000269221">
    <property type="component" value="Unassembled WGS sequence"/>
</dbReference>
<accession>A0A3M0KLC9</accession>
<proteinExistence type="predicted"/>
<organism evidence="1 2">
    <name type="scientific">Hirundo rustica rustica</name>
    <dbReference type="NCBI Taxonomy" id="333673"/>
    <lineage>
        <taxon>Eukaryota</taxon>
        <taxon>Metazoa</taxon>
        <taxon>Chordata</taxon>
        <taxon>Craniata</taxon>
        <taxon>Vertebrata</taxon>
        <taxon>Euteleostomi</taxon>
        <taxon>Archelosauria</taxon>
        <taxon>Archosauria</taxon>
        <taxon>Dinosauria</taxon>
        <taxon>Saurischia</taxon>
        <taxon>Theropoda</taxon>
        <taxon>Coelurosauria</taxon>
        <taxon>Aves</taxon>
        <taxon>Neognathae</taxon>
        <taxon>Neoaves</taxon>
        <taxon>Telluraves</taxon>
        <taxon>Australaves</taxon>
        <taxon>Passeriformes</taxon>
        <taxon>Sylvioidea</taxon>
        <taxon>Hirundinidae</taxon>
        <taxon>Hirundo</taxon>
    </lineage>
</organism>
<sequence length="136" mass="15016">MLKEKNDIHAWFASSAVILWPFKKSLYLSHMLSQDYNDEIRQEQLRELSYLNGSEDSSRGRGIRGRGIRVPPAAPSRCEELLSTLAGPAFANGGSVLEPAVTGSDEHGEIFWQLLTEATPVALLQSNSMEEDLGVL</sequence>
<dbReference type="AlphaFoldDB" id="A0A3M0KLC9"/>
<keyword evidence="2" id="KW-1185">Reference proteome</keyword>